<dbReference type="GO" id="GO:0046872">
    <property type="term" value="F:metal ion binding"/>
    <property type="evidence" value="ECO:0007669"/>
    <property type="project" value="UniProtKB-KW"/>
</dbReference>
<evidence type="ECO:0000313" key="6">
    <source>
        <dbReference type="Proteomes" id="UP000193006"/>
    </source>
</evidence>
<feature type="binding site" evidence="4">
    <location>
        <position position="86"/>
    </location>
    <ligand>
        <name>a divalent metal cation</name>
        <dbReference type="ChEBI" id="CHEBI:60240"/>
        <label>1</label>
    </ligand>
</feature>
<protein>
    <submittedName>
        <fullName evidence="5">Putative deoxyribonuclease YjjV</fullName>
        <ecNumber evidence="5">3.1.21.-</ecNumber>
    </submittedName>
</protein>
<dbReference type="PIRSF" id="PIRSF005902">
    <property type="entry name" value="DNase_TatD"/>
    <property type="match status" value="1"/>
</dbReference>
<dbReference type="SUPFAM" id="SSF51556">
    <property type="entry name" value="Metallo-dependent hydrolases"/>
    <property type="match status" value="1"/>
</dbReference>
<dbReference type="Gene3D" id="3.20.20.140">
    <property type="entry name" value="Metal-dependent hydrolases"/>
    <property type="match status" value="1"/>
</dbReference>
<feature type="binding site" evidence="4">
    <location>
        <position position="9"/>
    </location>
    <ligand>
        <name>a divalent metal cation</name>
        <dbReference type="ChEBI" id="CHEBI:60240"/>
        <label>1</label>
    </ligand>
</feature>
<dbReference type="EMBL" id="CP020814">
    <property type="protein sequence ID" value="ARK31368.1"/>
    <property type="molecule type" value="Genomic_DNA"/>
</dbReference>
<evidence type="ECO:0000256" key="3">
    <source>
        <dbReference type="ARBA" id="ARBA00022801"/>
    </source>
</evidence>
<dbReference type="STRING" id="199441.BkAM31D_16740"/>
<dbReference type="AlphaFoldDB" id="A0A1X9MD70"/>
<feature type="binding site" evidence="4">
    <location>
        <position position="7"/>
    </location>
    <ligand>
        <name>a divalent metal cation</name>
        <dbReference type="ChEBI" id="CHEBI:60240"/>
        <label>1</label>
    </ligand>
</feature>
<dbReference type="EC" id="3.1.21.-" evidence="5"/>
<keyword evidence="2 4" id="KW-0479">Metal-binding</keyword>
<evidence type="ECO:0000256" key="1">
    <source>
        <dbReference type="ARBA" id="ARBA00009275"/>
    </source>
</evidence>
<keyword evidence="6" id="KW-1185">Reference proteome</keyword>
<dbReference type="InterPro" id="IPR018228">
    <property type="entry name" value="DNase_TatD-rel_CS"/>
</dbReference>
<evidence type="ECO:0000256" key="4">
    <source>
        <dbReference type="PIRSR" id="PIRSR005902-1"/>
    </source>
</evidence>
<evidence type="ECO:0000256" key="2">
    <source>
        <dbReference type="ARBA" id="ARBA00022723"/>
    </source>
</evidence>
<dbReference type="InterPro" id="IPR001130">
    <property type="entry name" value="TatD-like"/>
</dbReference>
<reference evidence="5 6" key="1">
    <citation type="submission" date="2017-04" db="EMBL/GenBank/DDBJ databases">
        <title>Bacillus krulwichiae AM31D Genome sequencing and assembly.</title>
        <authorList>
            <person name="Krulwich T.A."/>
            <person name="Anastor L."/>
            <person name="Ehrlich R."/>
            <person name="Ehrlich G.D."/>
            <person name="Janto B."/>
        </authorList>
    </citation>
    <scope>NUCLEOTIDE SEQUENCE [LARGE SCALE GENOMIC DNA]</scope>
    <source>
        <strain evidence="5 6">AM31D</strain>
    </source>
</reference>
<name>A0A1X9MD70_9BACI</name>
<feature type="binding site" evidence="4">
    <location>
        <position position="123"/>
    </location>
    <ligand>
        <name>a divalent metal cation</name>
        <dbReference type="ChEBI" id="CHEBI:60240"/>
        <label>2</label>
    </ligand>
</feature>
<sequence>MHLIDTHVHIDHYPEPQKIAQEYERLKIYTLFVTNLPELFNKHYTAFQGYKYVRLCLGFHPQVASEFTFNETLFNKLVQNTRYIGEVGLDFYNEHVEIKNRQIRTFEYVTSPTFNKGRIYTIHSKNSEDITLEILTQNKVKHAIFHWYSGKLTTLEKIVDNGYYFSLNPKMLQSKNGQKIIERLPLDRILFETDGPFAKYNKKIIYPSTISELYCDFEKVIPSFKDQIYKNFRRLLIEKDLYK</sequence>
<keyword evidence="3 5" id="KW-0378">Hydrolase</keyword>
<dbReference type="Proteomes" id="UP000193006">
    <property type="component" value="Chromosome"/>
</dbReference>
<dbReference type="PROSITE" id="PS01137">
    <property type="entry name" value="TATD_1"/>
    <property type="match status" value="1"/>
</dbReference>
<proteinExistence type="inferred from homology"/>
<evidence type="ECO:0000313" key="5">
    <source>
        <dbReference type="EMBL" id="ARK31368.1"/>
    </source>
</evidence>
<dbReference type="RefSeq" id="WP_066159181.1">
    <property type="nucleotide sequence ID" value="NZ_CP020814.1"/>
</dbReference>
<organism evidence="5 6">
    <name type="scientific">Halalkalibacter krulwichiae</name>
    <dbReference type="NCBI Taxonomy" id="199441"/>
    <lineage>
        <taxon>Bacteria</taxon>
        <taxon>Bacillati</taxon>
        <taxon>Bacillota</taxon>
        <taxon>Bacilli</taxon>
        <taxon>Bacillales</taxon>
        <taxon>Bacillaceae</taxon>
        <taxon>Halalkalibacter</taxon>
    </lineage>
</organism>
<dbReference type="Pfam" id="PF01026">
    <property type="entry name" value="TatD_DNase"/>
    <property type="match status" value="1"/>
</dbReference>
<comment type="similarity">
    <text evidence="1">Belongs to the metallo-dependent hydrolases superfamily. TatD-type hydrolase family.</text>
</comment>
<dbReference type="PANTHER" id="PTHR46317:SF1">
    <property type="entry name" value="HYDROLASE, TATD FAMILY"/>
    <property type="match status" value="1"/>
</dbReference>
<dbReference type="PANTHER" id="PTHR46317">
    <property type="entry name" value="HYDROLASE OF PHP SUPERFAMILY-RELATED PROTEIN"/>
    <property type="match status" value="1"/>
</dbReference>
<dbReference type="KEGG" id="bkw:BkAM31D_16740"/>
<feature type="binding site" evidence="4">
    <location>
        <position position="194"/>
    </location>
    <ligand>
        <name>a divalent metal cation</name>
        <dbReference type="ChEBI" id="CHEBI:60240"/>
        <label>1</label>
    </ligand>
</feature>
<gene>
    <name evidence="5" type="primary">yjjV</name>
    <name evidence="5" type="ORF">BkAM31D_16740</name>
</gene>
<accession>A0A1X9MD70</accession>
<dbReference type="InterPro" id="IPR032466">
    <property type="entry name" value="Metal_Hydrolase"/>
</dbReference>
<feature type="binding site" evidence="4">
    <location>
        <position position="146"/>
    </location>
    <ligand>
        <name>a divalent metal cation</name>
        <dbReference type="ChEBI" id="CHEBI:60240"/>
        <label>2</label>
    </ligand>
</feature>
<dbReference type="GO" id="GO:0016788">
    <property type="term" value="F:hydrolase activity, acting on ester bonds"/>
    <property type="evidence" value="ECO:0007669"/>
    <property type="project" value="InterPro"/>
</dbReference>